<protein>
    <submittedName>
        <fullName evidence="2">Tigger transposable element-derived 4-like protein</fullName>
    </submittedName>
</protein>
<evidence type="ECO:0000256" key="1">
    <source>
        <dbReference type="SAM" id="MobiDB-lite"/>
    </source>
</evidence>
<evidence type="ECO:0000313" key="3">
    <source>
        <dbReference type="Proteomes" id="UP000735302"/>
    </source>
</evidence>
<dbReference type="Proteomes" id="UP000735302">
    <property type="component" value="Unassembled WGS sequence"/>
</dbReference>
<sequence length="289" mass="31642">MASSCQFLTVLAATPSNISSGFRVSGTWPLNKEAFHTEEFLPSAVTDRPLPQGSEQAGPSAATDEQTSWPLPPEAEQHGPPTESDEPTMAKSPSSAGPSSSTVFAVTPEDIHAFPKAPERKESARGKKRGKTMIATSTPEMTRLKEEAEKKKGRSLKVPAKKLFDVVDDDSASDMSVTDILERDENELKLGVVESVKVNQYVVCEFAKKTQRFYYVGCVVKEIDDDGDIEVDFLRRKGSYFIKPLNEDICSLHMSTVKAVLPDPTVRGPTARTKGELVFSVVFGDLDLR</sequence>
<dbReference type="EMBL" id="BLXT01004610">
    <property type="protein sequence ID" value="GFO15602.1"/>
    <property type="molecule type" value="Genomic_DNA"/>
</dbReference>
<comment type="caution">
    <text evidence="2">The sequence shown here is derived from an EMBL/GenBank/DDBJ whole genome shotgun (WGS) entry which is preliminary data.</text>
</comment>
<evidence type="ECO:0000313" key="2">
    <source>
        <dbReference type="EMBL" id="GFO15602.1"/>
    </source>
</evidence>
<keyword evidence="3" id="KW-1185">Reference proteome</keyword>
<accession>A0AAV4B8Z8</accession>
<feature type="compositionally biased region" description="Polar residues" evidence="1">
    <location>
        <begin position="53"/>
        <end position="69"/>
    </location>
</feature>
<feature type="compositionally biased region" description="Low complexity" evidence="1">
    <location>
        <begin position="92"/>
        <end position="101"/>
    </location>
</feature>
<proteinExistence type="predicted"/>
<gene>
    <name evidence="2" type="ORF">PoB_004210700</name>
</gene>
<feature type="compositionally biased region" description="Basic and acidic residues" evidence="1">
    <location>
        <begin position="109"/>
        <end position="125"/>
    </location>
</feature>
<dbReference type="AlphaFoldDB" id="A0AAV4B8Z8"/>
<organism evidence="2 3">
    <name type="scientific">Plakobranchus ocellatus</name>
    <dbReference type="NCBI Taxonomy" id="259542"/>
    <lineage>
        <taxon>Eukaryota</taxon>
        <taxon>Metazoa</taxon>
        <taxon>Spiralia</taxon>
        <taxon>Lophotrochozoa</taxon>
        <taxon>Mollusca</taxon>
        <taxon>Gastropoda</taxon>
        <taxon>Heterobranchia</taxon>
        <taxon>Euthyneura</taxon>
        <taxon>Panpulmonata</taxon>
        <taxon>Sacoglossa</taxon>
        <taxon>Placobranchoidea</taxon>
        <taxon>Plakobranchidae</taxon>
        <taxon>Plakobranchus</taxon>
    </lineage>
</organism>
<feature type="region of interest" description="Disordered" evidence="1">
    <location>
        <begin position="42"/>
        <end position="131"/>
    </location>
</feature>
<reference evidence="2 3" key="1">
    <citation type="journal article" date="2021" name="Elife">
        <title>Chloroplast acquisition without the gene transfer in kleptoplastic sea slugs, Plakobranchus ocellatus.</title>
        <authorList>
            <person name="Maeda T."/>
            <person name="Takahashi S."/>
            <person name="Yoshida T."/>
            <person name="Shimamura S."/>
            <person name="Takaki Y."/>
            <person name="Nagai Y."/>
            <person name="Toyoda A."/>
            <person name="Suzuki Y."/>
            <person name="Arimoto A."/>
            <person name="Ishii H."/>
            <person name="Satoh N."/>
            <person name="Nishiyama T."/>
            <person name="Hasebe M."/>
            <person name="Maruyama T."/>
            <person name="Minagawa J."/>
            <person name="Obokata J."/>
            <person name="Shigenobu S."/>
        </authorList>
    </citation>
    <scope>NUCLEOTIDE SEQUENCE [LARGE SCALE GENOMIC DNA]</scope>
</reference>
<name>A0AAV4B8Z8_9GAST</name>